<comment type="similarity">
    <text evidence="2">Belongs to the YbaB/EbfC family.</text>
</comment>
<dbReference type="InterPro" id="IPR036894">
    <property type="entry name" value="YbaB-like_sf"/>
</dbReference>
<comment type="subcellular location">
    <subcellularLocation>
        <location evidence="2">Cytoplasm</location>
        <location evidence="2">Nucleoid</location>
    </subcellularLocation>
</comment>
<dbReference type="SUPFAM" id="SSF82607">
    <property type="entry name" value="YbaB-like"/>
    <property type="match status" value="1"/>
</dbReference>
<evidence type="ECO:0000313" key="4">
    <source>
        <dbReference type="EMBL" id="KAA5804799.1"/>
    </source>
</evidence>
<comment type="function">
    <text evidence="2">Binds to DNA and alters its conformation. May be involved in regulation of gene expression, nucleoid organization and DNA protection.</text>
</comment>
<dbReference type="GO" id="GO:0043590">
    <property type="term" value="C:bacterial nucleoid"/>
    <property type="evidence" value="ECO:0007669"/>
    <property type="project" value="UniProtKB-UniRule"/>
</dbReference>
<dbReference type="HAMAP" id="MF_00274">
    <property type="entry name" value="DNA_YbaB_EbfC"/>
    <property type="match status" value="1"/>
</dbReference>
<sequence length="113" mass="12126">MKDLAGLMKQAQEMQSRMREAQERLETLEVTGESGAGLIRVTLTAKGEMRALAIDPSLIDPAEPEVLEDLIKAAHADARRKAETAQQKVLSEATQGIGLPPGFDMPFGIKPGG</sequence>
<reference evidence="4 5" key="1">
    <citation type="submission" date="2019-09" db="EMBL/GenBank/DDBJ databases">
        <authorList>
            <person name="Kevbrin V."/>
            <person name="Grouzdev D.S."/>
        </authorList>
    </citation>
    <scope>NUCLEOTIDE SEQUENCE [LARGE SCALE GENOMIC DNA]</scope>
    <source>
        <strain evidence="4 5">G-192</strain>
    </source>
</reference>
<dbReference type="PANTHER" id="PTHR33449">
    <property type="entry name" value="NUCLEOID-ASSOCIATED PROTEIN YBAB"/>
    <property type="match status" value="1"/>
</dbReference>
<dbReference type="Gene3D" id="3.30.1310.10">
    <property type="entry name" value="Nucleoid-associated protein YbaB-like domain"/>
    <property type="match status" value="1"/>
</dbReference>
<feature type="region of interest" description="Disordered" evidence="3">
    <location>
        <begin position="83"/>
        <end position="113"/>
    </location>
</feature>
<dbReference type="GO" id="GO:0005829">
    <property type="term" value="C:cytosol"/>
    <property type="evidence" value="ECO:0007669"/>
    <property type="project" value="TreeGrafter"/>
</dbReference>
<feature type="region of interest" description="Disordered" evidence="3">
    <location>
        <begin position="1"/>
        <end position="21"/>
    </location>
</feature>
<name>A0A5M6ZJ36_9PROT</name>
<evidence type="ECO:0000256" key="3">
    <source>
        <dbReference type="SAM" id="MobiDB-lite"/>
    </source>
</evidence>
<proteinExistence type="inferred from homology"/>
<keyword evidence="1 2" id="KW-0238">DNA-binding</keyword>
<dbReference type="PANTHER" id="PTHR33449:SF1">
    <property type="entry name" value="NUCLEOID-ASSOCIATED PROTEIN YBAB"/>
    <property type="match status" value="1"/>
</dbReference>
<dbReference type="EMBL" id="VWOJ01000001">
    <property type="protein sequence ID" value="KAA5804799.1"/>
    <property type="molecule type" value="Genomic_DNA"/>
</dbReference>
<dbReference type="RefSeq" id="WP_150021830.1">
    <property type="nucleotide sequence ID" value="NZ_VWOJ01000001.1"/>
</dbReference>
<gene>
    <name evidence="4" type="ORF">F1654_02020</name>
</gene>
<feature type="compositionally biased region" description="Polar residues" evidence="3">
    <location>
        <begin position="84"/>
        <end position="94"/>
    </location>
</feature>
<dbReference type="PIRSF" id="PIRSF004555">
    <property type="entry name" value="UCP004555"/>
    <property type="match status" value="1"/>
</dbReference>
<protein>
    <recommendedName>
        <fullName evidence="2">Nucleoid-associated protein F1654_02020</fullName>
    </recommendedName>
</protein>
<dbReference type="Proteomes" id="UP000325122">
    <property type="component" value="Unassembled WGS sequence"/>
</dbReference>
<dbReference type="Pfam" id="PF02575">
    <property type="entry name" value="YbaB_DNA_bd"/>
    <property type="match status" value="1"/>
</dbReference>
<dbReference type="InterPro" id="IPR004401">
    <property type="entry name" value="YbaB/EbfC"/>
</dbReference>
<evidence type="ECO:0000256" key="2">
    <source>
        <dbReference type="HAMAP-Rule" id="MF_00274"/>
    </source>
</evidence>
<accession>A0A5M6ZJ36</accession>
<keyword evidence="2" id="KW-0963">Cytoplasm</keyword>
<evidence type="ECO:0000313" key="5">
    <source>
        <dbReference type="Proteomes" id="UP000325122"/>
    </source>
</evidence>
<dbReference type="GO" id="GO:0003677">
    <property type="term" value="F:DNA binding"/>
    <property type="evidence" value="ECO:0007669"/>
    <property type="project" value="UniProtKB-UniRule"/>
</dbReference>
<comment type="caution">
    <text evidence="4">The sequence shown here is derived from an EMBL/GenBank/DDBJ whole genome shotgun (WGS) entry which is preliminary data.</text>
</comment>
<dbReference type="AlphaFoldDB" id="A0A5M6ZJ36"/>
<comment type="subunit">
    <text evidence="2">Homodimer.</text>
</comment>
<dbReference type="NCBIfam" id="TIGR00103">
    <property type="entry name" value="DNA_YbaB_EbfC"/>
    <property type="match status" value="1"/>
</dbReference>
<organism evidence="4 5">
    <name type="scientific">Alkalicaulis satelles</name>
    <dbReference type="NCBI Taxonomy" id="2609175"/>
    <lineage>
        <taxon>Bacteria</taxon>
        <taxon>Pseudomonadati</taxon>
        <taxon>Pseudomonadota</taxon>
        <taxon>Alphaproteobacteria</taxon>
        <taxon>Maricaulales</taxon>
        <taxon>Maricaulaceae</taxon>
        <taxon>Alkalicaulis</taxon>
    </lineage>
</organism>
<evidence type="ECO:0000256" key="1">
    <source>
        <dbReference type="ARBA" id="ARBA00023125"/>
    </source>
</evidence>
<keyword evidence="5" id="KW-1185">Reference proteome</keyword>